<name>A0A841SWB0_9BACL</name>
<proteinExistence type="predicted"/>
<evidence type="ECO:0000313" key="2">
    <source>
        <dbReference type="Proteomes" id="UP000535838"/>
    </source>
</evidence>
<comment type="caution">
    <text evidence="1">The sequence shown here is derived from an EMBL/GenBank/DDBJ whole genome shotgun (WGS) entry which is preliminary data.</text>
</comment>
<accession>A0A841SWB0</accession>
<reference evidence="1 2" key="1">
    <citation type="submission" date="2020-08" db="EMBL/GenBank/DDBJ databases">
        <title>Cohnella phylogeny.</title>
        <authorList>
            <person name="Dunlap C."/>
        </authorList>
    </citation>
    <scope>NUCLEOTIDE SEQUENCE [LARGE SCALE GENOMIC DNA]</scope>
    <source>
        <strain evidence="1 2">DSM 25241</strain>
    </source>
</reference>
<dbReference type="RefSeq" id="WP_185118252.1">
    <property type="nucleotide sequence ID" value="NZ_JACJVQ010000003.1"/>
</dbReference>
<dbReference type="PANTHER" id="PTHR14136">
    <property type="entry name" value="BTB_POZ DOMAIN-CONTAINING PROTEIN KCTD9"/>
    <property type="match status" value="1"/>
</dbReference>
<dbReference type="Proteomes" id="UP000535838">
    <property type="component" value="Unassembled WGS sequence"/>
</dbReference>
<dbReference type="Pfam" id="PF00805">
    <property type="entry name" value="Pentapeptide"/>
    <property type="match status" value="1"/>
</dbReference>
<dbReference type="InterPro" id="IPR051082">
    <property type="entry name" value="Pentapeptide-BTB/POZ_domain"/>
</dbReference>
<dbReference type="EMBL" id="JACJVQ010000003">
    <property type="protein sequence ID" value="MBB6633011.1"/>
    <property type="molecule type" value="Genomic_DNA"/>
</dbReference>
<sequence length="290" mass="32177">MPDIPSAEANDREIIPLSHLRADCESCFGLCCAALPFAASSDFAKDKAAGQPCPELRDDYRCGIHSKLRPSGYRGCTVYDCFGAGQKVSQLTFEGRGWKEAPDASARMFEVFPIMWQLHELLWFLTDALSREPAEPIRHELLQALRDTDELTRLNPDKLLQLSVSAQRAAVNPLLHQVSELVRQEARKRFKGPLRTPKKAGRGADLIGAKLREADLRCANLRGAYLIAADLREADLRSADLIGADLRDTDLRGADLTDALFVSQSQLNAAKGDQTTRIPARLSRPDHWQS</sequence>
<gene>
    <name evidence="1" type="ORF">H7B67_02655</name>
</gene>
<dbReference type="PANTHER" id="PTHR14136:SF17">
    <property type="entry name" value="BTB_POZ DOMAIN-CONTAINING PROTEIN KCTD9"/>
    <property type="match status" value="1"/>
</dbReference>
<protein>
    <submittedName>
        <fullName evidence="1">Pentapeptide repeat-containing protein</fullName>
    </submittedName>
</protein>
<dbReference type="Gene3D" id="2.160.20.80">
    <property type="entry name" value="E3 ubiquitin-protein ligase SopA"/>
    <property type="match status" value="1"/>
</dbReference>
<organism evidence="1 2">
    <name type="scientific">Cohnella thailandensis</name>
    <dbReference type="NCBI Taxonomy" id="557557"/>
    <lineage>
        <taxon>Bacteria</taxon>
        <taxon>Bacillati</taxon>
        <taxon>Bacillota</taxon>
        <taxon>Bacilli</taxon>
        <taxon>Bacillales</taxon>
        <taxon>Paenibacillaceae</taxon>
        <taxon>Cohnella</taxon>
    </lineage>
</organism>
<keyword evidence="2" id="KW-1185">Reference proteome</keyword>
<evidence type="ECO:0000313" key="1">
    <source>
        <dbReference type="EMBL" id="MBB6633011.1"/>
    </source>
</evidence>
<dbReference type="AlphaFoldDB" id="A0A841SWB0"/>
<dbReference type="SUPFAM" id="SSF141571">
    <property type="entry name" value="Pentapeptide repeat-like"/>
    <property type="match status" value="1"/>
</dbReference>
<dbReference type="InterPro" id="IPR001646">
    <property type="entry name" value="5peptide_repeat"/>
</dbReference>